<gene>
    <name evidence="3" type="ORF">DCW74_12070</name>
</gene>
<evidence type="ECO:0000313" key="3">
    <source>
        <dbReference type="EMBL" id="HAW76456.1"/>
    </source>
</evidence>
<feature type="compositionally biased region" description="Basic and acidic residues" evidence="2">
    <location>
        <begin position="146"/>
        <end position="160"/>
    </location>
</feature>
<feature type="non-terminal residue" evidence="3">
    <location>
        <position position="1"/>
    </location>
</feature>
<dbReference type="EMBL" id="DNAN01000432">
    <property type="protein sequence ID" value="HAW76456.1"/>
    <property type="molecule type" value="Genomic_DNA"/>
</dbReference>
<organism evidence="3 4">
    <name type="scientific">Alteromonas australica</name>
    <dbReference type="NCBI Taxonomy" id="589873"/>
    <lineage>
        <taxon>Bacteria</taxon>
        <taxon>Pseudomonadati</taxon>
        <taxon>Pseudomonadota</taxon>
        <taxon>Gammaproteobacteria</taxon>
        <taxon>Alteromonadales</taxon>
        <taxon>Alteromonadaceae</taxon>
        <taxon>Alteromonas/Salinimonas group</taxon>
        <taxon>Alteromonas</taxon>
    </lineage>
</organism>
<dbReference type="AlphaFoldDB" id="A0A350P589"/>
<protein>
    <submittedName>
        <fullName evidence="3">Uncharacterized protein</fullName>
    </submittedName>
</protein>
<proteinExistence type="predicted"/>
<feature type="compositionally biased region" description="Polar residues" evidence="2">
    <location>
        <begin position="134"/>
        <end position="145"/>
    </location>
</feature>
<feature type="region of interest" description="Disordered" evidence="2">
    <location>
        <begin position="130"/>
        <end position="191"/>
    </location>
</feature>
<comment type="caution">
    <text evidence="3">The sequence shown here is derived from an EMBL/GenBank/DDBJ whole genome shotgun (WGS) entry which is preliminary data.</text>
</comment>
<reference evidence="3 4" key="1">
    <citation type="journal article" date="2018" name="Nat. Biotechnol.">
        <title>A standardized bacterial taxonomy based on genome phylogeny substantially revises the tree of life.</title>
        <authorList>
            <person name="Parks D.H."/>
            <person name="Chuvochina M."/>
            <person name="Waite D.W."/>
            <person name="Rinke C."/>
            <person name="Skarshewski A."/>
            <person name="Chaumeil P.A."/>
            <person name="Hugenholtz P."/>
        </authorList>
    </citation>
    <scope>NUCLEOTIDE SEQUENCE [LARGE SCALE GENOMIC DNA]</scope>
    <source>
        <strain evidence="3">UBA11978</strain>
    </source>
</reference>
<feature type="coiled-coil region" evidence="1">
    <location>
        <begin position="21"/>
        <end position="48"/>
    </location>
</feature>
<name>A0A350P589_9ALTE</name>
<accession>A0A350P589</accession>
<evidence type="ECO:0000256" key="1">
    <source>
        <dbReference type="SAM" id="Coils"/>
    </source>
</evidence>
<evidence type="ECO:0000256" key="2">
    <source>
        <dbReference type="SAM" id="MobiDB-lite"/>
    </source>
</evidence>
<keyword evidence="1" id="KW-0175">Coiled coil</keyword>
<evidence type="ECO:0000313" key="4">
    <source>
        <dbReference type="Proteomes" id="UP000263517"/>
    </source>
</evidence>
<sequence length="207" mass="22707">ENAPEEYDFANKEVEYQSLLLDGEADKAAALRQEIRKAEREQIAYEMRQEMTQTVTQNQQATALQTAASELEASFPVFDQNAAEYNAEYTQEVIDLRDAFITQGHGPVEALGKAANFVIKSNDLVGTVGEEGSTLASKKAPTSQDEVAKKRAEVSKKLKAAEAQPPELPGESSADRGEKALDISTMSEEEFKALPPDTLKRLRGDII</sequence>
<dbReference type="Proteomes" id="UP000263517">
    <property type="component" value="Unassembled WGS sequence"/>
</dbReference>